<feature type="compositionally biased region" description="Basic and acidic residues" evidence="7">
    <location>
        <begin position="249"/>
        <end position="259"/>
    </location>
</feature>
<evidence type="ECO:0000256" key="2">
    <source>
        <dbReference type="ARBA" id="ARBA00022723"/>
    </source>
</evidence>
<dbReference type="InterPro" id="IPR001841">
    <property type="entry name" value="Znf_RING"/>
</dbReference>
<dbReference type="PANTHER" id="PTHR45877:SF2">
    <property type="entry name" value="E3 UBIQUITIN-PROTEIN LIGASE SINA-RELATED"/>
    <property type="match status" value="1"/>
</dbReference>
<comment type="domain">
    <text evidence="6">The RING-type zinc finger domain is essential for ubiquitin ligase activity.</text>
</comment>
<keyword evidence="3 5" id="KW-0863">Zinc-finger</keyword>
<dbReference type="KEGG" id="pxu:106125556"/>
<feature type="compositionally biased region" description="Acidic residues" evidence="7">
    <location>
        <begin position="260"/>
        <end position="287"/>
    </location>
</feature>
<comment type="pathway">
    <text evidence="6">Protein modification; protein ubiquitination.</text>
</comment>
<dbReference type="Pfam" id="PF21362">
    <property type="entry name" value="Sina_RING"/>
    <property type="match status" value="1"/>
</dbReference>
<name>A0AAJ7EI57_PAPXU</name>
<feature type="domain" description="RING-type" evidence="8">
    <location>
        <begin position="353"/>
        <end position="388"/>
    </location>
</feature>
<dbReference type="GO" id="GO:0061630">
    <property type="term" value="F:ubiquitin protein ligase activity"/>
    <property type="evidence" value="ECO:0007669"/>
    <property type="project" value="UniProtKB-EC"/>
</dbReference>
<keyword evidence="6" id="KW-0833">Ubl conjugation pathway</keyword>
<evidence type="ECO:0000256" key="3">
    <source>
        <dbReference type="ARBA" id="ARBA00022771"/>
    </source>
</evidence>
<dbReference type="Proteomes" id="UP000694872">
    <property type="component" value="Unplaced"/>
</dbReference>
<dbReference type="Pfam" id="PF03145">
    <property type="entry name" value="Sina_TRAF"/>
    <property type="match status" value="1"/>
</dbReference>
<dbReference type="SUPFAM" id="SSF57850">
    <property type="entry name" value="RING/U-box"/>
    <property type="match status" value="1"/>
</dbReference>
<evidence type="ECO:0000256" key="1">
    <source>
        <dbReference type="ARBA" id="ARBA00009119"/>
    </source>
</evidence>
<protein>
    <recommendedName>
        <fullName evidence="6">E3 ubiquitin-protein ligase</fullName>
        <ecNumber evidence="6">2.3.2.27</ecNumber>
    </recommendedName>
</protein>
<comment type="similarity">
    <text evidence="1 6">Belongs to the SINA (Seven in absentia) family.</text>
</comment>
<dbReference type="GO" id="GO:0008270">
    <property type="term" value="F:zinc ion binding"/>
    <property type="evidence" value="ECO:0007669"/>
    <property type="project" value="UniProtKB-KW"/>
</dbReference>
<evidence type="ECO:0000259" key="8">
    <source>
        <dbReference type="PROSITE" id="PS50089"/>
    </source>
</evidence>
<dbReference type="GO" id="GO:0031624">
    <property type="term" value="F:ubiquitin conjugating enzyme binding"/>
    <property type="evidence" value="ECO:0007669"/>
    <property type="project" value="TreeGrafter"/>
</dbReference>
<dbReference type="InterPro" id="IPR004162">
    <property type="entry name" value="SINA-like_animal"/>
</dbReference>
<dbReference type="SUPFAM" id="SSF49599">
    <property type="entry name" value="TRAF domain-like"/>
    <property type="match status" value="1"/>
</dbReference>
<keyword evidence="4 6" id="KW-0862">Zinc</keyword>
<dbReference type="PROSITE" id="PS50089">
    <property type="entry name" value="ZF_RING_2"/>
    <property type="match status" value="1"/>
</dbReference>
<feature type="compositionally biased region" description="Acidic residues" evidence="7">
    <location>
        <begin position="228"/>
        <end position="242"/>
    </location>
</feature>
<proteinExistence type="inferred from homology"/>
<dbReference type="InterPro" id="IPR013083">
    <property type="entry name" value="Znf_RING/FYVE/PHD"/>
</dbReference>
<dbReference type="Gene3D" id="3.30.40.10">
    <property type="entry name" value="Zinc/RING finger domain, C3HC4 (zinc finger)"/>
    <property type="match status" value="1"/>
</dbReference>
<accession>A0AAJ7EI57</accession>
<evidence type="ECO:0000256" key="4">
    <source>
        <dbReference type="ARBA" id="ARBA00022833"/>
    </source>
</evidence>
<dbReference type="InterPro" id="IPR049548">
    <property type="entry name" value="Sina-like_RING"/>
</dbReference>
<feature type="region of interest" description="Disordered" evidence="7">
    <location>
        <begin position="19"/>
        <end position="44"/>
    </location>
</feature>
<dbReference type="PANTHER" id="PTHR45877">
    <property type="entry name" value="E3 UBIQUITIN-PROTEIN LIGASE SIAH2"/>
    <property type="match status" value="1"/>
</dbReference>
<keyword evidence="2 6" id="KW-0479">Metal-binding</keyword>
<comment type="function">
    <text evidence="6">E3 ubiquitin-protein ligase that mediates ubiquitination and subsequent proteasomal degradation of target proteins. E3 ubiquitin ligases accept ubiquitin from an E2 ubiquitin-conjugating enzyme in the form of a thioester and then directly transfers the ubiquitin to targeted substrates.</text>
</comment>
<dbReference type="EC" id="2.3.2.27" evidence="6"/>
<feature type="region of interest" description="Disordered" evidence="7">
    <location>
        <begin position="213"/>
        <end position="330"/>
    </location>
</feature>
<reference evidence="9" key="1">
    <citation type="submission" date="2025-08" db="UniProtKB">
        <authorList>
            <consortium name="RefSeq"/>
        </authorList>
    </citation>
    <scope>IDENTIFICATION</scope>
</reference>
<evidence type="ECO:0000256" key="7">
    <source>
        <dbReference type="SAM" id="MobiDB-lite"/>
    </source>
</evidence>
<sequence>MSNRKENIKKSLGVRRFLWSSDDDDSDSQTESSGFHRPNTDPNLHAEIANANNEDLGVANSPCTLSQRAATKLERAQFFKMLNSPVRAPPRGSVLECYYDRPSEIYDECSPRNCKEVDLRKILSIQKVKRSMSSRNADRSVPSTSNVLANIEGAGRSEAPRVLVPTLSASNIIPAMLERARMLEEPQPSTSSQSTPPMTQRRLFSMVADQSDNDVEPQEMDTSMNAENDTDNVETENVDEDNVLGSQMKQERREAREVWEGEGEGEGEAEGEPEVEAEVEEEIDVGDEERPQPPPSANNETQAAPVNPIQRSVQTQVAENTPARKRRRESQEGNYITYTVQEFNQCLLRLLECPVCLEWMEPPMSQCRRGHLVCSRCRARLTACPVCRISFSSVRNRAMEGVAELLHYPCRHGCGRGPRLRRREAHEANCAARRYACFAPDCADRPLLPLKDLYTHMRYKHTTMMKIGKRQRFSVKTNTETHELWLVCADGELFQLRVDVDTRGCGLLVHVTYVGPKCNASNFTYQVTVEGRHERKIVYCRETHSDLENMTLAISRQDCFYLGLKQAHNFIRVENHNHVEKYVDFCVEVICPNTSENEESSTS</sequence>
<comment type="catalytic activity">
    <reaction evidence="6">
        <text>S-ubiquitinyl-[E2 ubiquitin-conjugating enzyme]-L-cysteine + [acceptor protein]-L-lysine = [E2 ubiquitin-conjugating enzyme]-L-cysteine + N(6)-ubiquitinyl-[acceptor protein]-L-lysine.</text>
        <dbReference type="EC" id="2.3.2.27"/>
    </reaction>
</comment>
<dbReference type="RefSeq" id="XP_013178260.1">
    <property type="nucleotide sequence ID" value="XM_013322806.1"/>
</dbReference>
<evidence type="ECO:0000313" key="9">
    <source>
        <dbReference type="RefSeq" id="XP_013178260.1"/>
    </source>
</evidence>
<dbReference type="Gene3D" id="2.60.210.10">
    <property type="entry name" value="Apoptosis, Tumor Necrosis Factor Receptor Associated Protein 2, Chain A"/>
    <property type="match status" value="1"/>
</dbReference>
<dbReference type="InterPro" id="IPR008974">
    <property type="entry name" value="TRAF-like"/>
</dbReference>
<dbReference type="GO" id="GO:0005737">
    <property type="term" value="C:cytoplasm"/>
    <property type="evidence" value="ECO:0007669"/>
    <property type="project" value="InterPro"/>
</dbReference>
<dbReference type="GO" id="GO:0043161">
    <property type="term" value="P:proteasome-mediated ubiquitin-dependent protein catabolic process"/>
    <property type="evidence" value="ECO:0007669"/>
    <property type="project" value="TreeGrafter"/>
</dbReference>
<feature type="compositionally biased region" description="Polar residues" evidence="7">
    <location>
        <begin position="297"/>
        <end position="319"/>
    </location>
</feature>
<dbReference type="GeneID" id="106125556"/>
<evidence type="ECO:0000256" key="6">
    <source>
        <dbReference type="RuleBase" id="RU201113"/>
    </source>
</evidence>
<gene>
    <name evidence="9" type="primary">LOC106125556</name>
</gene>
<dbReference type="AlphaFoldDB" id="A0AAJ7EI57"/>
<evidence type="ECO:0000256" key="5">
    <source>
        <dbReference type="PROSITE-ProRule" id="PRU00175"/>
    </source>
</evidence>
<dbReference type="InterPro" id="IPR018121">
    <property type="entry name" value="7-in-absentia-prot_TRAF-dom"/>
</dbReference>
<comment type="domain">
    <text evidence="6">The SBD domain (substrate-binding domain) mediates the interaction with substrate proteins. It is related to the TRAF family.</text>
</comment>
<organism evidence="9">
    <name type="scientific">Papilio xuthus</name>
    <name type="common">Asian swallowtail butterfly</name>
    <dbReference type="NCBI Taxonomy" id="66420"/>
    <lineage>
        <taxon>Eukaryota</taxon>
        <taxon>Metazoa</taxon>
        <taxon>Ecdysozoa</taxon>
        <taxon>Arthropoda</taxon>
        <taxon>Hexapoda</taxon>
        <taxon>Insecta</taxon>
        <taxon>Pterygota</taxon>
        <taxon>Neoptera</taxon>
        <taxon>Endopterygota</taxon>
        <taxon>Lepidoptera</taxon>
        <taxon>Glossata</taxon>
        <taxon>Ditrysia</taxon>
        <taxon>Papilionoidea</taxon>
        <taxon>Papilionidae</taxon>
        <taxon>Papilioninae</taxon>
        <taxon>Papilio</taxon>
    </lineage>
</organism>